<name>A0AA36AN10_OCTVU</name>
<feature type="region of interest" description="Disordered" evidence="6">
    <location>
        <begin position="309"/>
        <end position="496"/>
    </location>
</feature>
<dbReference type="InterPro" id="IPR000690">
    <property type="entry name" value="Matrin/U1-C_Znf_C2H2"/>
</dbReference>
<evidence type="ECO:0000256" key="3">
    <source>
        <dbReference type="ARBA" id="ARBA00022771"/>
    </source>
</evidence>
<gene>
    <name evidence="8" type="ORF">OCTVUL_1B011303</name>
</gene>
<organism evidence="8 9">
    <name type="scientific">Octopus vulgaris</name>
    <name type="common">Common octopus</name>
    <dbReference type="NCBI Taxonomy" id="6645"/>
    <lineage>
        <taxon>Eukaryota</taxon>
        <taxon>Metazoa</taxon>
        <taxon>Spiralia</taxon>
        <taxon>Lophotrochozoa</taxon>
        <taxon>Mollusca</taxon>
        <taxon>Cephalopoda</taxon>
        <taxon>Coleoidea</taxon>
        <taxon>Octopodiformes</taxon>
        <taxon>Octopoda</taxon>
        <taxon>Incirrata</taxon>
        <taxon>Octopodidae</taxon>
        <taxon>Octopus</taxon>
    </lineage>
</organism>
<evidence type="ECO:0000256" key="4">
    <source>
        <dbReference type="ARBA" id="ARBA00022833"/>
    </source>
</evidence>
<evidence type="ECO:0000313" key="9">
    <source>
        <dbReference type="Proteomes" id="UP001162480"/>
    </source>
</evidence>
<dbReference type="InterPro" id="IPR003604">
    <property type="entry name" value="Matrin/U1-like-C_Znf_C2H2"/>
</dbReference>
<feature type="compositionally biased region" description="Basic and acidic residues" evidence="6">
    <location>
        <begin position="441"/>
        <end position="463"/>
    </location>
</feature>
<keyword evidence="5" id="KW-0539">Nucleus</keyword>
<dbReference type="InterPro" id="IPR026811">
    <property type="entry name" value="CIZ1"/>
</dbReference>
<feature type="compositionally biased region" description="Basic and acidic residues" evidence="6">
    <location>
        <begin position="361"/>
        <end position="373"/>
    </location>
</feature>
<feature type="compositionally biased region" description="Basic residues" evidence="6">
    <location>
        <begin position="480"/>
        <end position="496"/>
    </location>
</feature>
<dbReference type="GO" id="GO:0005634">
    <property type="term" value="C:nucleus"/>
    <property type="evidence" value="ECO:0007669"/>
    <property type="project" value="UniProtKB-SubCell"/>
</dbReference>
<dbReference type="PROSITE" id="PS50171">
    <property type="entry name" value="ZF_MATRIN"/>
    <property type="match status" value="1"/>
</dbReference>
<evidence type="ECO:0000256" key="6">
    <source>
        <dbReference type="SAM" id="MobiDB-lite"/>
    </source>
</evidence>
<reference evidence="8" key="1">
    <citation type="submission" date="2023-08" db="EMBL/GenBank/DDBJ databases">
        <authorList>
            <person name="Alioto T."/>
            <person name="Alioto T."/>
            <person name="Gomez Garrido J."/>
        </authorList>
    </citation>
    <scope>NUCLEOTIDE SEQUENCE</scope>
</reference>
<dbReference type="AlphaFoldDB" id="A0AA36AN10"/>
<dbReference type="SMART" id="SM00451">
    <property type="entry name" value="ZnF_U1"/>
    <property type="match status" value="2"/>
</dbReference>
<feature type="compositionally biased region" description="Acidic residues" evidence="6">
    <location>
        <begin position="390"/>
        <end position="437"/>
    </location>
</feature>
<evidence type="ECO:0000259" key="7">
    <source>
        <dbReference type="PROSITE" id="PS50171"/>
    </source>
</evidence>
<evidence type="ECO:0000313" key="8">
    <source>
        <dbReference type="EMBL" id="CAI9718498.1"/>
    </source>
</evidence>
<protein>
    <submittedName>
        <fullName evidence="8">Interacting zinc finger 1a</fullName>
    </submittedName>
</protein>
<dbReference type="GO" id="GO:0008270">
    <property type="term" value="F:zinc ion binding"/>
    <property type="evidence" value="ECO:0007669"/>
    <property type="project" value="UniProtKB-KW"/>
</dbReference>
<proteinExistence type="predicted"/>
<feature type="domain" description="Matrin-type" evidence="7">
    <location>
        <begin position="267"/>
        <end position="298"/>
    </location>
</feature>
<dbReference type="PANTHER" id="PTHR15491">
    <property type="match status" value="1"/>
</dbReference>
<comment type="subcellular location">
    <subcellularLocation>
        <location evidence="1">Nucleus</location>
    </subcellularLocation>
</comment>
<keyword evidence="9" id="KW-1185">Reference proteome</keyword>
<dbReference type="PANTHER" id="PTHR15491:SF9">
    <property type="entry name" value="CIP1-INTERACTING ZINC FINGER PROTEIN"/>
    <property type="match status" value="1"/>
</dbReference>
<keyword evidence="3" id="KW-0863">Zinc-finger</keyword>
<feature type="compositionally biased region" description="Acidic residues" evidence="6">
    <location>
        <begin position="313"/>
        <end position="360"/>
    </location>
</feature>
<keyword evidence="2" id="KW-0479">Metal-binding</keyword>
<keyword evidence="4" id="KW-0862">Zinc</keyword>
<dbReference type="Proteomes" id="UP001162480">
    <property type="component" value="Chromosome 2"/>
</dbReference>
<dbReference type="GO" id="GO:0003676">
    <property type="term" value="F:nucleic acid binding"/>
    <property type="evidence" value="ECO:0007669"/>
    <property type="project" value="InterPro"/>
</dbReference>
<evidence type="ECO:0000256" key="5">
    <source>
        <dbReference type="ARBA" id="ARBA00023242"/>
    </source>
</evidence>
<sequence length="496" mass="56342">MGGMGNMGGGMGGGMNMSPNMNNNMGMGNYGGGMMSPNSNMGMGNMMGSGGGMMMQQQQNMGVQQQAMRETQLALVNTLLKGSMIGSGGRSRNLPDGGMGLGMLGSSGPLPSLLDIKTSGIKRRSGSDGMSNIVKRMKKDSDNFKNHMRGTKHRSRMDDLANLHQQKSSQLFVRLKAEEHLRNIEKRGGDLLKKHYCSVCELNLSIPYNKHRQTKEHQQRVLEVYGNNKVSSGLQRKGHKMEEYSEVPEYEENKTYGQNYIIAVSGYFCKLCHKFYNNENAAKNTHCQSKSHFEKFEKIIREKIEAKKKAEAAEAEMEKDEDNPNNENGEERENVDDEHIEDDDEEEEEDTCKDDEDEEIKDERLEADMKSDEENQDYEGELEKTLIDESKDEDTIVDEDNNIEDLEEELEEEVNEEVEHEECEEVEERKEEEETAVLDEQIERVEEADERPAIEEEMERKNEVFPIEGEEEVPVVSTKTRSRSRSRGRGRGKGKK</sequence>
<evidence type="ECO:0000256" key="1">
    <source>
        <dbReference type="ARBA" id="ARBA00004123"/>
    </source>
</evidence>
<evidence type="ECO:0000256" key="2">
    <source>
        <dbReference type="ARBA" id="ARBA00022723"/>
    </source>
</evidence>
<dbReference type="EMBL" id="OX597815">
    <property type="protein sequence ID" value="CAI9718498.1"/>
    <property type="molecule type" value="Genomic_DNA"/>
</dbReference>
<accession>A0AA36AN10</accession>